<dbReference type="EMBL" id="JAHIBW010000011">
    <property type="protein sequence ID" value="KAG7306676.1"/>
    <property type="molecule type" value="Genomic_DNA"/>
</dbReference>
<keyword evidence="2" id="KW-1185">Reference proteome</keyword>
<comment type="caution">
    <text evidence="1">The sequence shown here is derived from an EMBL/GenBank/DDBJ whole genome shotgun (WGS) entry which is preliminary data.</text>
</comment>
<proteinExistence type="predicted"/>
<reference evidence="1 2" key="1">
    <citation type="submission" date="2021-06" db="EMBL/GenBank/DDBJ databases">
        <title>A haploid diamondback moth (Plutella xylostella L.) genome assembly resolves 31 chromosomes and identifies a diamide resistance mutation.</title>
        <authorList>
            <person name="Ward C.M."/>
            <person name="Perry K.D."/>
            <person name="Baker G."/>
            <person name="Powis K."/>
            <person name="Heckel D.G."/>
            <person name="Baxter S.W."/>
        </authorList>
    </citation>
    <scope>NUCLEOTIDE SEQUENCE [LARGE SCALE GENOMIC DNA]</scope>
    <source>
        <strain evidence="1 2">LV</strain>
        <tissue evidence="1">Single pupa</tissue>
    </source>
</reference>
<evidence type="ECO:0000313" key="2">
    <source>
        <dbReference type="Proteomes" id="UP000823941"/>
    </source>
</evidence>
<name>A0ABQ7QNQ3_PLUXY</name>
<accession>A0ABQ7QNQ3</accession>
<organism evidence="1 2">
    <name type="scientific">Plutella xylostella</name>
    <name type="common">Diamondback moth</name>
    <name type="synonym">Plutella maculipennis</name>
    <dbReference type="NCBI Taxonomy" id="51655"/>
    <lineage>
        <taxon>Eukaryota</taxon>
        <taxon>Metazoa</taxon>
        <taxon>Ecdysozoa</taxon>
        <taxon>Arthropoda</taxon>
        <taxon>Hexapoda</taxon>
        <taxon>Insecta</taxon>
        <taxon>Pterygota</taxon>
        <taxon>Neoptera</taxon>
        <taxon>Endopterygota</taxon>
        <taxon>Lepidoptera</taxon>
        <taxon>Glossata</taxon>
        <taxon>Ditrysia</taxon>
        <taxon>Yponomeutoidea</taxon>
        <taxon>Plutellidae</taxon>
        <taxon>Plutella</taxon>
    </lineage>
</organism>
<gene>
    <name evidence="1" type="ORF">JYU34_008100</name>
</gene>
<dbReference type="Proteomes" id="UP000823941">
    <property type="component" value="Chromosome 11"/>
</dbReference>
<dbReference type="Gene3D" id="1.10.880.10">
    <property type="entry name" value="Transcription factor, Skn-1-like, DNA-binding domain"/>
    <property type="match status" value="1"/>
</dbReference>
<sequence length="313" mass="35542">MDDIAKHVSSFQLDQEILDARGIAMTVSEVAGLSTARYSEKVQSLRLNEADHAFLKGLRRRIKNRPAPLLEQLRQLARELASQNSRRRSSEQLRQLARELRVVRRCKGSAAAERRALVQRRRAARETCVALTEYVMKVLKERQDTSQIPPELLIPDEEPLQKTTESHKPRIPVKKLAPPPVVPIVPDIARDIATDITRERDSDITRDQITQEKLFECRVEKLVQHSVNHIYKADNTDKKYVSAKTVFISNGDMTQSELEGGFKDAFSEGGVLNLSVKGGRRSHGRKQSAPRRIAYAFCDNDESVLDLKIKKEN</sequence>
<protein>
    <submittedName>
        <fullName evidence="1">Uncharacterized protein</fullName>
    </submittedName>
</protein>
<evidence type="ECO:0000313" key="1">
    <source>
        <dbReference type="EMBL" id="KAG7306676.1"/>
    </source>
</evidence>